<accession>A0A0R3L2M7</accession>
<evidence type="ECO:0000313" key="2">
    <source>
        <dbReference type="Proteomes" id="UP000051913"/>
    </source>
</evidence>
<sequence length="446" mass="49200">MSATSKPIWSEGMLVRPQHFQQYDRWIEQLVENRVAGLVGDGWGVRKIAFDRNLLALGQVALAELEAIMPDGTALRMPEHVRLPIARIPPPAAKNLLVKIAVGTRRQAGSDVCSGDALSRRHDPEVLQFRNASAPEKAPVDIRVASLTTHLMFDGEEQGDLITLPIGRFRDIDPARAITLSDTYVPPAIDIHAAKPLIALLNEVRSLLRTRAEALAARADPSRTRADGAGLIDLVTLSIVNGAEAVFDHFAATRGHHPEAFFRALLSLTGQLSSFVGDRRKPQEIPLYRHEDLESCFTPLADILRRLLSVVIESAAISLPLQDRGYGILIGLITDRTLFQGSRFVLVAVASVPTETLRNQLPAQMKVGSVEQIRDLVNLQLPGVPIHALAVAPRELPYIQNAVYFELDQSVELWRILPRSAAFAFHVSGDYSDLHLEFWAIRGKRA</sequence>
<dbReference type="AlphaFoldDB" id="A0A0R3L2M7"/>
<comment type="caution">
    <text evidence="1">The sequence shown here is derived from an EMBL/GenBank/DDBJ whole genome shotgun (WGS) entry which is preliminary data.</text>
</comment>
<dbReference type="PANTHER" id="PTHR35566">
    <property type="entry name" value="BLR3599 PROTEIN"/>
    <property type="match status" value="1"/>
</dbReference>
<dbReference type="STRING" id="1518501.CQ10_34565"/>
<evidence type="ECO:0000313" key="1">
    <source>
        <dbReference type="EMBL" id="KRR02081.1"/>
    </source>
</evidence>
<dbReference type="NCBIfam" id="TIGR03353">
    <property type="entry name" value="VI_chp_4"/>
    <property type="match status" value="1"/>
</dbReference>
<name>A0A0R3L2M7_9BRAD</name>
<dbReference type="Pfam" id="PF05936">
    <property type="entry name" value="T6SS_VasE"/>
    <property type="match status" value="1"/>
</dbReference>
<gene>
    <name evidence="1" type="ORF">CP49_04680</name>
</gene>
<dbReference type="PANTHER" id="PTHR35566:SF1">
    <property type="entry name" value="TYPE VI SECRETION SYSTEM BASEPLATE COMPONENT TSSK1"/>
    <property type="match status" value="1"/>
</dbReference>
<organism evidence="1 2">
    <name type="scientific">Bradyrhizobium valentinum</name>
    <dbReference type="NCBI Taxonomy" id="1518501"/>
    <lineage>
        <taxon>Bacteria</taxon>
        <taxon>Pseudomonadati</taxon>
        <taxon>Pseudomonadota</taxon>
        <taxon>Alphaproteobacteria</taxon>
        <taxon>Hyphomicrobiales</taxon>
        <taxon>Nitrobacteraceae</taxon>
        <taxon>Bradyrhizobium</taxon>
    </lineage>
</organism>
<evidence type="ECO:0008006" key="3">
    <source>
        <dbReference type="Google" id="ProtNLM"/>
    </source>
</evidence>
<dbReference type="RefSeq" id="WP_057853216.1">
    <property type="nucleotide sequence ID" value="NZ_LLXX01000153.1"/>
</dbReference>
<dbReference type="EMBL" id="LLXX01000153">
    <property type="protein sequence ID" value="KRR02081.1"/>
    <property type="molecule type" value="Genomic_DNA"/>
</dbReference>
<protein>
    <recommendedName>
        <fullName evidence="3">Type VI secretion protein</fullName>
    </recommendedName>
</protein>
<dbReference type="InterPro" id="IPR010263">
    <property type="entry name" value="T6SS_TssK"/>
</dbReference>
<keyword evidence="2" id="KW-1185">Reference proteome</keyword>
<dbReference type="Proteomes" id="UP000051913">
    <property type="component" value="Unassembled WGS sequence"/>
</dbReference>
<proteinExistence type="predicted"/>
<reference evidence="1 2" key="1">
    <citation type="submission" date="2014-03" db="EMBL/GenBank/DDBJ databases">
        <title>Bradyrhizobium valentinum sp. nov., isolated from effective nodules of Lupinus mariae-josephae, a lupine endemic of basic-lime soils in Eastern Spain.</title>
        <authorList>
            <person name="Duran D."/>
            <person name="Rey L."/>
            <person name="Navarro A."/>
            <person name="Busquets A."/>
            <person name="Imperial J."/>
            <person name="Ruiz-Argueso T."/>
        </authorList>
    </citation>
    <scope>NUCLEOTIDE SEQUENCE [LARGE SCALE GENOMIC DNA]</scope>
    <source>
        <strain evidence="1 2">LmjM3</strain>
    </source>
</reference>